<feature type="compositionally biased region" description="Polar residues" evidence="10">
    <location>
        <begin position="594"/>
        <end position="609"/>
    </location>
</feature>
<dbReference type="CDD" id="cd00056">
    <property type="entry name" value="ENDO3c"/>
    <property type="match status" value="1"/>
</dbReference>
<feature type="compositionally biased region" description="Polar residues" evidence="10">
    <location>
        <begin position="160"/>
        <end position="170"/>
    </location>
</feature>
<evidence type="ECO:0000256" key="10">
    <source>
        <dbReference type="SAM" id="MobiDB-lite"/>
    </source>
</evidence>
<evidence type="ECO:0000256" key="3">
    <source>
        <dbReference type="ARBA" id="ARBA00005646"/>
    </source>
</evidence>
<keyword evidence="6" id="KW-0408">Iron</keyword>
<dbReference type="InterPro" id="IPR003265">
    <property type="entry name" value="HhH-GPD_domain"/>
</dbReference>
<keyword evidence="7" id="KW-0411">Iron-sulfur</keyword>
<comment type="subcellular location">
    <subcellularLocation>
        <location evidence="2">Nucleus</location>
    </subcellularLocation>
</comment>
<dbReference type="InterPro" id="IPR028925">
    <property type="entry name" value="RRM_DME"/>
</dbReference>
<feature type="compositionally biased region" description="Low complexity" evidence="10">
    <location>
        <begin position="838"/>
        <end position="851"/>
    </location>
</feature>
<dbReference type="SMART" id="SM00478">
    <property type="entry name" value="ENDO3c"/>
    <property type="match status" value="1"/>
</dbReference>
<dbReference type="Pfam" id="PF15628">
    <property type="entry name" value="RRM_DME"/>
    <property type="match status" value="1"/>
</dbReference>
<evidence type="ECO:0000256" key="2">
    <source>
        <dbReference type="ARBA" id="ARBA00004123"/>
    </source>
</evidence>
<dbReference type="PANTHER" id="PTHR46213:SF24">
    <property type="entry name" value="HHH-GPD DOMAIN-CONTAINING PROTEIN"/>
    <property type="match status" value="1"/>
</dbReference>
<dbReference type="GO" id="GO:0051539">
    <property type="term" value="F:4 iron, 4 sulfur cluster binding"/>
    <property type="evidence" value="ECO:0007669"/>
    <property type="project" value="UniProtKB-KW"/>
</dbReference>
<accession>A0ABD1GDY4</accession>
<dbReference type="InterPro" id="IPR044811">
    <property type="entry name" value="DME/ROS1"/>
</dbReference>
<dbReference type="PANTHER" id="PTHR46213">
    <property type="entry name" value="TRANSCRIPTIONAL ACTIVATOR DEMETER"/>
    <property type="match status" value="1"/>
</dbReference>
<keyword evidence="4" id="KW-0004">4Fe-4S</keyword>
<keyword evidence="13" id="KW-1185">Reference proteome</keyword>
<feature type="compositionally biased region" description="Basic and acidic residues" evidence="10">
    <location>
        <begin position="988"/>
        <end position="997"/>
    </location>
</feature>
<organism evidence="12 13">
    <name type="scientific">Salvia divinorum</name>
    <name type="common">Maria pastora</name>
    <name type="synonym">Diviner's sage</name>
    <dbReference type="NCBI Taxonomy" id="28513"/>
    <lineage>
        <taxon>Eukaryota</taxon>
        <taxon>Viridiplantae</taxon>
        <taxon>Streptophyta</taxon>
        <taxon>Embryophyta</taxon>
        <taxon>Tracheophyta</taxon>
        <taxon>Spermatophyta</taxon>
        <taxon>Magnoliopsida</taxon>
        <taxon>eudicotyledons</taxon>
        <taxon>Gunneridae</taxon>
        <taxon>Pentapetalae</taxon>
        <taxon>asterids</taxon>
        <taxon>lamiids</taxon>
        <taxon>Lamiales</taxon>
        <taxon>Lamiaceae</taxon>
        <taxon>Nepetoideae</taxon>
        <taxon>Mentheae</taxon>
        <taxon>Salviinae</taxon>
        <taxon>Salvia</taxon>
        <taxon>Salvia subgen. Calosphace</taxon>
    </lineage>
</organism>
<dbReference type="SUPFAM" id="SSF48150">
    <property type="entry name" value="DNA-glycosylase"/>
    <property type="match status" value="1"/>
</dbReference>
<dbReference type="Pfam" id="PF15629">
    <property type="entry name" value="Perm-CXXC"/>
    <property type="match status" value="1"/>
</dbReference>
<evidence type="ECO:0000256" key="6">
    <source>
        <dbReference type="ARBA" id="ARBA00023004"/>
    </source>
</evidence>
<feature type="compositionally biased region" description="Basic residues" evidence="10">
    <location>
        <begin position="234"/>
        <end position="244"/>
    </location>
</feature>
<protein>
    <submittedName>
        <fullName evidence="12">DNA glycosylase/AP lyase ROS1-like isoform X1</fullName>
    </submittedName>
</protein>
<evidence type="ECO:0000259" key="11">
    <source>
        <dbReference type="SMART" id="SM00478"/>
    </source>
</evidence>
<gene>
    <name evidence="12" type="ORF">AAHA92_26442</name>
</gene>
<dbReference type="GO" id="GO:0046872">
    <property type="term" value="F:metal ion binding"/>
    <property type="evidence" value="ECO:0007669"/>
    <property type="project" value="UniProtKB-KW"/>
</dbReference>
<evidence type="ECO:0000313" key="12">
    <source>
        <dbReference type="EMBL" id="KAL1542331.1"/>
    </source>
</evidence>
<dbReference type="SMART" id="SM00525">
    <property type="entry name" value="FES"/>
    <property type="match status" value="1"/>
</dbReference>
<dbReference type="Gene3D" id="1.10.340.30">
    <property type="entry name" value="Hypothetical protein, domain 2"/>
    <property type="match status" value="1"/>
</dbReference>
<dbReference type="GO" id="GO:0005634">
    <property type="term" value="C:nucleus"/>
    <property type="evidence" value="ECO:0007669"/>
    <property type="project" value="UniProtKB-SubCell"/>
</dbReference>
<feature type="compositionally biased region" description="Basic and acidic residues" evidence="10">
    <location>
        <begin position="245"/>
        <end position="262"/>
    </location>
</feature>
<feature type="region of interest" description="Disordered" evidence="10">
    <location>
        <begin position="590"/>
        <end position="609"/>
    </location>
</feature>
<evidence type="ECO:0000256" key="4">
    <source>
        <dbReference type="ARBA" id="ARBA00022485"/>
    </source>
</evidence>
<feature type="domain" description="HhH-GPD" evidence="11">
    <location>
        <begin position="1013"/>
        <end position="1177"/>
    </location>
</feature>
<evidence type="ECO:0000256" key="5">
    <source>
        <dbReference type="ARBA" id="ARBA00022723"/>
    </source>
</evidence>
<reference evidence="12 13" key="1">
    <citation type="submission" date="2024-06" db="EMBL/GenBank/DDBJ databases">
        <title>A chromosome level genome sequence of Diviner's sage (Salvia divinorum).</title>
        <authorList>
            <person name="Ford S.A."/>
            <person name="Ro D.-K."/>
            <person name="Ness R.W."/>
            <person name="Phillips M.A."/>
        </authorList>
    </citation>
    <scope>NUCLEOTIDE SEQUENCE [LARGE SCALE GENOMIC DNA]</scope>
    <source>
        <strain evidence="12">SAF-2024a</strain>
        <tissue evidence="12">Leaf</tissue>
    </source>
</reference>
<dbReference type="InterPro" id="IPR028924">
    <property type="entry name" value="Perm-CXXC"/>
</dbReference>
<dbReference type="GO" id="GO:0003906">
    <property type="term" value="F:DNA-(apurinic or apyrimidinic site) endonuclease activity"/>
    <property type="evidence" value="ECO:0007669"/>
    <property type="project" value="UniProtKB-ARBA"/>
</dbReference>
<evidence type="ECO:0000256" key="7">
    <source>
        <dbReference type="ARBA" id="ARBA00023014"/>
    </source>
</evidence>
<evidence type="ECO:0000313" key="13">
    <source>
        <dbReference type="Proteomes" id="UP001567538"/>
    </source>
</evidence>
<dbReference type="GO" id="GO:0019104">
    <property type="term" value="F:DNA N-glycosylase activity"/>
    <property type="evidence" value="ECO:0007669"/>
    <property type="project" value="UniProtKB-ARBA"/>
</dbReference>
<feature type="region of interest" description="Disordered" evidence="10">
    <location>
        <begin position="838"/>
        <end position="876"/>
    </location>
</feature>
<dbReference type="FunFam" id="1.10.1670.10:FF:000004">
    <property type="entry name" value="DNA glycosylase/AP lyase ROS1"/>
    <property type="match status" value="1"/>
</dbReference>
<dbReference type="EMBL" id="JBEAFC010000009">
    <property type="protein sequence ID" value="KAL1542331.1"/>
    <property type="molecule type" value="Genomic_DNA"/>
</dbReference>
<feature type="compositionally biased region" description="Polar residues" evidence="10">
    <location>
        <begin position="856"/>
        <end position="873"/>
    </location>
</feature>
<name>A0ABD1GDY4_SALDI</name>
<feature type="region of interest" description="Disordered" evidence="10">
    <location>
        <begin position="309"/>
        <end position="334"/>
    </location>
</feature>
<evidence type="ECO:0000256" key="9">
    <source>
        <dbReference type="ARBA" id="ARBA00023242"/>
    </source>
</evidence>
<dbReference type="Proteomes" id="UP001567538">
    <property type="component" value="Unassembled WGS sequence"/>
</dbReference>
<proteinExistence type="inferred from homology"/>
<feature type="region of interest" description="Disordered" evidence="10">
    <location>
        <begin position="964"/>
        <end position="997"/>
    </location>
</feature>
<comment type="cofactor">
    <cofactor evidence="1">
        <name>[4Fe-4S] cluster</name>
        <dbReference type="ChEBI" id="CHEBI:49883"/>
    </cofactor>
</comment>
<evidence type="ECO:0000256" key="8">
    <source>
        <dbReference type="ARBA" id="ARBA00023125"/>
    </source>
</evidence>
<keyword evidence="8" id="KW-0238">DNA-binding</keyword>
<feature type="region of interest" description="Disordered" evidence="10">
    <location>
        <begin position="118"/>
        <end position="288"/>
    </location>
</feature>
<comment type="similarity">
    <text evidence="3">Belongs to the DNA glycosylase family. DEMETER subfamily.</text>
</comment>
<keyword evidence="9" id="KW-0539">Nucleus</keyword>
<feature type="compositionally biased region" description="Polar residues" evidence="10">
    <location>
        <begin position="200"/>
        <end position="209"/>
    </location>
</feature>
<dbReference type="GO" id="GO:0003677">
    <property type="term" value="F:DNA binding"/>
    <property type="evidence" value="ECO:0007669"/>
    <property type="project" value="UniProtKB-KW"/>
</dbReference>
<dbReference type="InterPro" id="IPR023170">
    <property type="entry name" value="HhH_base_excis_C"/>
</dbReference>
<keyword evidence="5" id="KW-0479">Metal-binding</keyword>
<sequence>MQRDDEGVENWEDLLGLYGGVLQDGWGRGEGVGPAGAAGLQNGCGVAFAETGNEARGGSTGLSGADQWRRGVDDAGNGGSYLQNVVLPRKVESLEELLGKVVEDQDIGGCNLQQMQSRLLADKRPSDGLSLPRSSEDGDSTSVSRPFHLGPATPDHHSLLKNSQNNQTPDLSAEENSKKFMLPQQAETGEREHDDLVSDALSTASPDASTTEEKQNPVGGSNGEFCNETPPQKTPKRRKHRPKVVRAEKPKRTPKPAAKENKTPVGDPPTKRKYVRKNDIKGSTKQGKSCKRALNFDLEDEVGKKSKCKEFNHHDDDNNNTGSEAVHQNVPREQTQTEQTYTFVGKIPSQESQPFAATVPTASSKGHTLNAIARSLNARSTNPGAHGQVYSHSSGGFSRLLILANTRQQNLDGLMHPGLQNVPQLPWDLIGNREEKQPERAYCYTAPTQPRIVCSRGSHFNEESMTPWQDFAERNGLRTPSAEIFSEQTVSPSRSIHGQTYRPRMNGGLTYFGIEEIAKLMNATYEANKATTRHWRVDSISSELGFQKQMERQTNSHMLSTFDRVPKAVKRKGMTGASARVSAKRHYIRKTPPNKMSSTDRVVQQETNVSGAREHKRIVWAVDDITEGMKRLQISKEEENALVPYAGDGAVVPPYEAVKKRRPRPKVDLDRETNRLWNLLMGSEGSESADTMDEDKQKKWDEERRVFRGRVDSFIARMHLVQGDRRFSKWKGSVVDSIIGVYLTQNVSDHLSSSAFMSLAAKFPVKSTNTRDTSCQNARKPSAEYVVRVTHPDGTTCHQRMTREPVYDHSILKSSEHGSEEVPSSKETGITTEECIASSQNSSGSMSFQASEDIRSSSGSNSEAEDQATGSNSREIHRPLYLFEEARGIAEHQKNQKPEMGVSYPDKTLPNDHREYEKECTSSLSSTLCDTTHGTVVEELHSKSAEALGQNTTGNRKLYAESTLEPPTETKTVHASDEQSTNVTARKQKAEKEKEKPIDWDALRKHVQSKGETGGRSRDTMDTLDYEALRKADVREISSTIKERGMNNMLAARIKEFLDRLVKDHGSIDLEWLRDAQPDKVKDYLLSIHGLGLKSVECIRLLTLHHLAFPVDTNVGRIAVRLGWVPLQPLPESLQLHLLELYPMLESIQKYLWPRLCMLDQETLYELHYQLITFGKVFCTKRQPNCNACPMRGECRHFASAFASARLALPGPEEKRVVCSDISTDPSHSCGVVEKPMFLPPPEDHLGGGAGFATINCEPIIEEPASPESSIEDTERDIEDAFYDEDPDEIPEIKLNIEEFTTNLKSFIQENKEVQEGDMSKSIIALSPRLASIPAPKLKHVSRLRTEHQVYELPDSHPLLEEMDRREPDDPSPYLLALWTPGETADSIQLPEGKCNSTESGKCNDETCFSCNNTREAHAETVRGTILIPCRTAMRGSFPLNGTYFQVNEVFADDKTSKDPIHVPRSSIWNLPRRTVFFGTSVSTIFKGMSTEGIQYCFWKGFVCVRGFDQKTRAPRPLKARLHLRASKIAKKNE</sequence>
<comment type="caution">
    <text evidence="12">The sequence shown here is derived from an EMBL/GenBank/DDBJ whole genome shotgun (WGS) entry which is preliminary data.</text>
</comment>
<evidence type="ECO:0000256" key="1">
    <source>
        <dbReference type="ARBA" id="ARBA00001966"/>
    </source>
</evidence>
<dbReference type="InterPro" id="IPR011257">
    <property type="entry name" value="DNA_glycosylase"/>
</dbReference>
<dbReference type="Gene3D" id="1.10.1670.10">
    <property type="entry name" value="Helix-hairpin-Helix base-excision DNA repair enzymes (C-terminal)"/>
    <property type="match status" value="1"/>
</dbReference>
<dbReference type="InterPro" id="IPR003651">
    <property type="entry name" value="Endonuclease3_FeS-loop_motif"/>
</dbReference>